<name>A0ACA9PHH8_9GLOM</name>
<proteinExistence type="predicted"/>
<feature type="non-terminal residue" evidence="1">
    <location>
        <position position="1"/>
    </location>
</feature>
<sequence length="149" mass="16998">YSTDPNDPWNLATTYDSINPNGTIEGTSLIEPPTVTTNMFMSMSSAIAAVYMMLMGDTTPISNWDLDSNSTLLILTIVFSFVATIYLINLILGILSNEISGSRESFLSLRAEVLEEIELFYMLPHQRRKENWFPYVIFYECHTLTLREH</sequence>
<dbReference type="Proteomes" id="UP000789860">
    <property type="component" value="Unassembled WGS sequence"/>
</dbReference>
<comment type="caution">
    <text evidence="1">The sequence shown here is derived from an EMBL/GenBank/DDBJ whole genome shotgun (WGS) entry which is preliminary data.</text>
</comment>
<reference evidence="1" key="1">
    <citation type="submission" date="2021-06" db="EMBL/GenBank/DDBJ databases">
        <authorList>
            <person name="Kallberg Y."/>
            <person name="Tangrot J."/>
            <person name="Rosling A."/>
        </authorList>
    </citation>
    <scope>NUCLEOTIDE SEQUENCE</scope>
    <source>
        <strain evidence="1">AU212A</strain>
    </source>
</reference>
<evidence type="ECO:0000313" key="1">
    <source>
        <dbReference type="EMBL" id="CAG8710934.1"/>
    </source>
</evidence>
<accession>A0ACA9PHH8</accession>
<dbReference type="EMBL" id="CAJVPM010043121">
    <property type="protein sequence ID" value="CAG8710934.1"/>
    <property type="molecule type" value="Genomic_DNA"/>
</dbReference>
<feature type="non-terminal residue" evidence="1">
    <location>
        <position position="149"/>
    </location>
</feature>
<protein>
    <submittedName>
        <fullName evidence="1">10015_t:CDS:1</fullName>
    </submittedName>
</protein>
<organism evidence="1 2">
    <name type="scientific">Scutellospora calospora</name>
    <dbReference type="NCBI Taxonomy" id="85575"/>
    <lineage>
        <taxon>Eukaryota</taxon>
        <taxon>Fungi</taxon>
        <taxon>Fungi incertae sedis</taxon>
        <taxon>Mucoromycota</taxon>
        <taxon>Glomeromycotina</taxon>
        <taxon>Glomeromycetes</taxon>
        <taxon>Diversisporales</taxon>
        <taxon>Gigasporaceae</taxon>
        <taxon>Scutellospora</taxon>
    </lineage>
</organism>
<keyword evidence="2" id="KW-1185">Reference proteome</keyword>
<gene>
    <name evidence="1" type="ORF">SCALOS_LOCUS10866</name>
</gene>
<evidence type="ECO:0000313" key="2">
    <source>
        <dbReference type="Proteomes" id="UP000789860"/>
    </source>
</evidence>